<dbReference type="GO" id="GO:0017057">
    <property type="term" value="F:6-phosphogluconolactonase activity"/>
    <property type="evidence" value="ECO:0007669"/>
    <property type="project" value="UniProtKB-UniRule"/>
</dbReference>
<evidence type="ECO:0000256" key="2">
    <source>
        <dbReference type="ARBA" id="ARBA00002681"/>
    </source>
</evidence>
<dbReference type="EMBL" id="REFJ01000003">
    <property type="protein sequence ID" value="RMA79986.1"/>
    <property type="molecule type" value="Genomic_DNA"/>
</dbReference>
<dbReference type="GO" id="GO:0006098">
    <property type="term" value="P:pentose-phosphate shunt"/>
    <property type="evidence" value="ECO:0007669"/>
    <property type="project" value="UniProtKB-UniPathway"/>
</dbReference>
<dbReference type="UniPathway" id="UPA00115">
    <property type="reaction ID" value="UER00409"/>
</dbReference>
<comment type="function">
    <text evidence="2 7">Hydrolysis of 6-phosphogluconolactone to 6-phosphogluconate.</text>
</comment>
<accession>A0A3M0A5V2</accession>
<organism evidence="9 10">
    <name type="scientific">Umboniibacter marinipuniceus</name>
    <dbReference type="NCBI Taxonomy" id="569599"/>
    <lineage>
        <taxon>Bacteria</taxon>
        <taxon>Pseudomonadati</taxon>
        <taxon>Pseudomonadota</taxon>
        <taxon>Gammaproteobacteria</taxon>
        <taxon>Cellvibrionales</taxon>
        <taxon>Cellvibrionaceae</taxon>
        <taxon>Umboniibacter</taxon>
    </lineage>
</organism>
<evidence type="ECO:0000256" key="1">
    <source>
        <dbReference type="ARBA" id="ARBA00000832"/>
    </source>
</evidence>
<proteinExistence type="inferred from homology"/>
<evidence type="ECO:0000256" key="3">
    <source>
        <dbReference type="ARBA" id="ARBA00004961"/>
    </source>
</evidence>
<dbReference type="AlphaFoldDB" id="A0A3M0A5V2"/>
<dbReference type="Gene3D" id="3.40.50.1360">
    <property type="match status" value="1"/>
</dbReference>
<dbReference type="RefSeq" id="WP_170150805.1">
    <property type="nucleotide sequence ID" value="NZ_REFJ01000003.1"/>
</dbReference>
<name>A0A3M0A5V2_9GAMM</name>
<dbReference type="InterPro" id="IPR037171">
    <property type="entry name" value="NagB/RpiA_transferase-like"/>
</dbReference>
<reference evidence="9 10" key="1">
    <citation type="submission" date="2018-10" db="EMBL/GenBank/DDBJ databases">
        <title>Genomic Encyclopedia of Type Strains, Phase IV (KMG-IV): sequencing the most valuable type-strain genomes for metagenomic binning, comparative biology and taxonomic classification.</title>
        <authorList>
            <person name="Goeker M."/>
        </authorList>
    </citation>
    <scope>NUCLEOTIDE SEQUENCE [LARGE SCALE GENOMIC DNA]</scope>
    <source>
        <strain evidence="9 10">DSM 25080</strain>
    </source>
</reference>
<evidence type="ECO:0000256" key="4">
    <source>
        <dbReference type="ARBA" id="ARBA00010662"/>
    </source>
</evidence>
<evidence type="ECO:0000256" key="5">
    <source>
        <dbReference type="ARBA" id="ARBA00013198"/>
    </source>
</evidence>
<dbReference type="PANTHER" id="PTHR11054">
    <property type="entry name" value="6-PHOSPHOGLUCONOLACTONASE"/>
    <property type="match status" value="1"/>
</dbReference>
<evidence type="ECO:0000256" key="7">
    <source>
        <dbReference type="RuleBase" id="RU365095"/>
    </source>
</evidence>
<evidence type="ECO:0000313" key="9">
    <source>
        <dbReference type="EMBL" id="RMA79986.1"/>
    </source>
</evidence>
<dbReference type="InterPro" id="IPR006148">
    <property type="entry name" value="Glc/Gal-6P_isomerase"/>
</dbReference>
<comment type="similarity">
    <text evidence="4 7">Belongs to the glucosamine/galactosamine-6-phosphate isomerase family. 6-phosphogluconolactonase subfamily.</text>
</comment>
<dbReference type="InterPro" id="IPR039104">
    <property type="entry name" value="6PGL"/>
</dbReference>
<comment type="caution">
    <text evidence="9">The sequence shown here is derived from an EMBL/GenBank/DDBJ whole genome shotgun (WGS) entry which is preliminary data.</text>
</comment>
<sequence length="231" mass="24782">MAIIEFASADEQLAALIEVISESLTDAIQERGRACFAVSGGNSPKALYQALSKLALPWNKVDIVMVDDRFVPLDHAASNEAMIRAALLVDKAEAAKFWSLYQPGELAEVAASRAVEWRDLSAPDCAIVGMGSDGHTASWFPDAEGLDEALSLNAAPVCAVTAKQSDVTGPNLKRLTVSYAYLSNCPVRLLLMAGQEKRSVFEQASGVGAVNEMPIRALIRDAHSVTAYWTK</sequence>
<dbReference type="SUPFAM" id="SSF100950">
    <property type="entry name" value="NagB/RpiA/CoA transferase-like"/>
    <property type="match status" value="1"/>
</dbReference>
<dbReference type="Pfam" id="PF01182">
    <property type="entry name" value="Glucosamine_iso"/>
    <property type="match status" value="1"/>
</dbReference>
<gene>
    <name evidence="7" type="primary">pgl</name>
    <name evidence="9" type="ORF">DFR27_1342</name>
</gene>
<evidence type="ECO:0000313" key="10">
    <source>
        <dbReference type="Proteomes" id="UP000267187"/>
    </source>
</evidence>
<evidence type="ECO:0000256" key="6">
    <source>
        <dbReference type="ARBA" id="ARBA00020337"/>
    </source>
</evidence>
<comment type="pathway">
    <text evidence="3 7">Carbohydrate degradation; pentose phosphate pathway; D-ribulose 5-phosphate from D-glucose 6-phosphate (oxidative stage): step 2/3.</text>
</comment>
<protein>
    <recommendedName>
        <fullName evidence="6 7">6-phosphogluconolactonase</fullName>
        <shortName evidence="7">6PGL</shortName>
        <ecNumber evidence="5 7">3.1.1.31</ecNumber>
    </recommendedName>
</protein>
<dbReference type="NCBIfam" id="TIGR01198">
    <property type="entry name" value="pgl"/>
    <property type="match status" value="1"/>
</dbReference>
<evidence type="ECO:0000259" key="8">
    <source>
        <dbReference type="Pfam" id="PF01182"/>
    </source>
</evidence>
<comment type="catalytic activity">
    <reaction evidence="1 7">
        <text>6-phospho-D-glucono-1,5-lactone + H2O = 6-phospho-D-gluconate + H(+)</text>
        <dbReference type="Rhea" id="RHEA:12556"/>
        <dbReference type="ChEBI" id="CHEBI:15377"/>
        <dbReference type="ChEBI" id="CHEBI:15378"/>
        <dbReference type="ChEBI" id="CHEBI:57955"/>
        <dbReference type="ChEBI" id="CHEBI:58759"/>
        <dbReference type="EC" id="3.1.1.31"/>
    </reaction>
</comment>
<keyword evidence="7" id="KW-0378">Hydrolase</keyword>
<feature type="domain" description="Glucosamine/galactosamine-6-phosphate isomerase" evidence="8">
    <location>
        <begin position="9"/>
        <end position="221"/>
    </location>
</feature>
<keyword evidence="10" id="KW-1185">Reference proteome</keyword>
<dbReference type="PANTHER" id="PTHR11054:SF0">
    <property type="entry name" value="6-PHOSPHOGLUCONOLACTONASE"/>
    <property type="match status" value="1"/>
</dbReference>
<dbReference type="GO" id="GO:0005975">
    <property type="term" value="P:carbohydrate metabolic process"/>
    <property type="evidence" value="ECO:0007669"/>
    <property type="project" value="UniProtKB-UniRule"/>
</dbReference>
<dbReference type="Proteomes" id="UP000267187">
    <property type="component" value="Unassembled WGS sequence"/>
</dbReference>
<dbReference type="CDD" id="cd01400">
    <property type="entry name" value="6PGL"/>
    <property type="match status" value="1"/>
</dbReference>
<dbReference type="EC" id="3.1.1.31" evidence="5 7"/>
<dbReference type="InterPro" id="IPR005900">
    <property type="entry name" value="6-phosphogluconolactonase_DevB"/>
</dbReference>